<sequence length="309" mass="32389">MTWTPADLPDLTGTTAVVTGANSGIGLHAARELAAHGADVVLACRKADAGRATASAIGGRFEQLDLASLDSVAAFAEHWEGPLDLLVNNAGLMTPPAWRATADGHELQFGTNHLGHFALTGRLLPHLLAAPAPRVVTVSSLAHVYGRDSVVDGNPEASYEPMVAYGNSKLANLLFAFELQRRADRAGRTLVSNAAHPGVAATGLATDPDGVGARRFFKAVPTPVVELGLRVLLQSAEAGAAPTLYAAAVAGPATYSGPQHFRRGPRRFRGWRGPAGPAALHPRARDEQLAERLWERSEELTGVAFDLGG</sequence>
<evidence type="ECO:0000313" key="2">
    <source>
        <dbReference type="EMBL" id="THV11186.1"/>
    </source>
</evidence>
<dbReference type="RefSeq" id="WP_136563308.1">
    <property type="nucleotide sequence ID" value="NZ_BAABLS010000006.1"/>
</dbReference>
<keyword evidence="3" id="KW-1185">Reference proteome</keyword>
<dbReference type="InterPro" id="IPR002347">
    <property type="entry name" value="SDR_fam"/>
</dbReference>
<proteinExistence type="predicted"/>
<dbReference type="AlphaFoldDB" id="A0A4V4HJN4"/>
<dbReference type="Gene3D" id="3.40.50.720">
    <property type="entry name" value="NAD(P)-binding Rossmann-like Domain"/>
    <property type="match status" value="1"/>
</dbReference>
<reference evidence="2 3" key="1">
    <citation type="journal article" date="2009" name="Int. J. Syst. Evol. Microbiol.">
        <title>Nocardioides caeni sp. nov., isolated from wastewater.</title>
        <authorList>
            <person name="Yoon J.H."/>
            <person name="Kang S.J."/>
            <person name="Park S."/>
            <person name="Kim W."/>
            <person name="Oh T.K."/>
        </authorList>
    </citation>
    <scope>NUCLEOTIDE SEQUENCE [LARGE SCALE GENOMIC DNA]</scope>
    <source>
        <strain evidence="2 3">DSM 23134</strain>
    </source>
</reference>
<name>A0A4V4HJN4_9ACTN</name>
<dbReference type="PRINTS" id="PR00081">
    <property type="entry name" value="GDHRDH"/>
</dbReference>
<dbReference type="OrthoDB" id="4577644at2"/>
<dbReference type="PANTHER" id="PTHR43157">
    <property type="entry name" value="PHOSPHATIDYLINOSITOL-GLYCAN BIOSYNTHESIS CLASS F PROTEIN-RELATED"/>
    <property type="match status" value="1"/>
</dbReference>
<accession>A0A4V4HJN4</accession>
<dbReference type="NCBIfam" id="NF004846">
    <property type="entry name" value="PRK06197.1"/>
    <property type="match status" value="1"/>
</dbReference>
<dbReference type="InterPro" id="IPR036291">
    <property type="entry name" value="NAD(P)-bd_dom_sf"/>
</dbReference>
<organism evidence="2 3">
    <name type="scientific">Nocardioides caeni</name>
    <dbReference type="NCBI Taxonomy" id="574700"/>
    <lineage>
        <taxon>Bacteria</taxon>
        <taxon>Bacillati</taxon>
        <taxon>Actinomycetota</taxon>
        <taxon>Actinomycetes</taxon>
        <taxon>Propionibacteriales</taxon>
        <taxon>Nocardioidaceae</taxon>
        <taxon>Nocardioides</taxon>
    </lineage>
</organism>
<dbReference type="SUPFAM" id="SSF51735">
    <property type="entry name" value="NAD(P)-binding Rossmann-fold domains"/>
    <property type="match status" value="1"/>
</dbReference>
<comment type="caution">
    <text evidence="2">The sequence shown here is derived from an EMBL/GenBank/DDBJ whole genome shotgun (WGS) entry which is preliminary data.</text>
</comment>
<dbReference type="Pfam" id="PF00106">
    <property type="entry name" value="adh_short"/>
    <property type="match status" value="1"/>
</dbReference>
<dbReference type="Proteomes" id="UP000307087">
    <property type="component" value="Unassembled WGS sequence"/>
</dbReference>
<dbReference type="EMBL" id="STGW01000008">
    <property type="protein sequence ID" value="THV11186.1"/>
    <property type="molecule type" value="Genomic_DNA"/>
</dbReference>
<dbReference type="GO" id="GO:0016491">
    <property type="term" value="F:oxidoreductase activity"/>
    <property type="evidence" value="ECO:0007669"/>
    <property type="project" value="UniProtKB-KW"/>
</dbReference>
<dbReference type="PANTHER" id="PTHR43157:SF31">
    <property type="entry name" value="PHOSPHATIDYLINOSITOL-GLYCAN BIOSYNTHESIS CLASS F PROTEIN"/>
    <property type="match status" value="1"/>
</dbReference>
<protein>
    <submittedName>
        <fullName evidence="2">SDR family NAD(P)-dependent oxidoreductase</fullName>
    </submittedName>
</protein>
<gene>
    <name evidence="2" type="ORF">E9934_12905</name>
</gene>
<evidence type="ECO:0000313" key="3">
    <source>
        <dbReference type="Proteomes" id="UP000307087"/>
    </source>
</evidence>
<evidence type="ECO:0000256" key="1">
    <source>
        <dbReference type="ARBA" id="ARBA00023002"/>
    </source>
</evidence>
<keyword evidence="1" id="KW-0560">Oxidoreductase</keyword>